<dbReference type="RefSeq" id="XP_066069600.1">
    <property type="nucleotide sequence ID" value="XM_066213503.1"/>
</dbReference>
<feature type="compositionally biased region" description="Basic residues" evidence="6">
    <location>
        <begin position="1006"/>
        <end position="1022"/>
    </location>
</feature>
<dbReference type="KEGG" id="cdep:91088325"/>
<proteinExistence type="predicted"/>
<feature type="region of interest" description="Disordered" evidence="6">
    <location>
        <begin position="530"/>
        <end position="590"/>
    </location>
</feature>
<accession>A0AAJ8M1A9</accession>
<dbReference type="InterPro" id="IPR021740">
    <property type="entry name" value="Velvet"/>
</dbReference>
<evidence type="ECO:0000256" key="5">
    <source>
        <dbReference type="ARBA" id="ARBA00023242"/>
    </source>
</evidence>
<keyword evidence="2" id="KW-0749">Sporulation</keyword>
<dbReference type="GO" id="GO:0005634">
    <property type="term" value="C:nucleus"/>
    <property type="evidence" value="ECO:0007669"/>
    <property type="project" value="UniProtKB-SubCell"/>
</dbReference>
<feature type="domain" description="Velvet" evidence="7">
    <location>
        <begin position="614"/>
        <end position="809"/>
    </location>
</feature>
<feature type="compositionally biased region" description="Basic and acidic residues" evidence="6">
    <location>
        <begin position="829"/>
        <end position="840"/>
    </location>
</feature>
<feature type="compositionally biased region" description="Low complexity" evidence="6">
    <location>
        <begin position="915"/>
        <end position="934"/>
    </location>
</feature>
<evidence type="ECO:0000313" key="8">
    <source>
        <dbReference type="EMBL" id="WVN88900.1"/>
    </source>
</evidence>
<gene>
    <name evidence="8" type="ORF">L203_104115</name>
</gene>
<evidence type="ECO:0000256" key="6">
    <source>
        <dbReference type="SAM" id="MobiDB-lite"/>
    </source>
</evidence>
<dbReference type="PROSITE" id="PS51821">
    <property type="entry name" value="VELVET"/>
    <property type="match status" value="1"/>
</dbReference>
<feature type="region of interest" description="Disordered" evidence="6">
    <location>
        <begin position="34"/>
        <end position="53"/>
    </location>
</feature>
<dbReference type="PANTHER" id="PTHR33572:SF18">
    <property type="entry name" value="SPORE DEVELOPMENT REGULATOR VOSA"/>
    <property type="match status" value="1"/>
</dbReference>
<name>A0AAJ8M1A9_9TREE</name>
<feature type="compositionally biased region" description="Basic residues" evidence="6">
    <location>
        <begin position="419"/>
        <end position="428"/>
    </location>
</feature>
<keyword evidence="5" id="KW-0539">Nucleus</keyword>
<dbReference type="GeneID" id="91088325"/>
<evidence type="ECO:0000256" key="1">
    <source>
        <dbReference type="ARBA" id="ARBA00004123"/>
    </source>
</evidence>
<feature type="region of interest" description="Disordered" evidence="6">
    <location>
        <begin position="806"/>
        <end position="1119"/>
    </location>
</feature>
<dbReference type="PANTHER" id="PTHR33572">
    <property type="entry name" value="SPORE DEVELOPMENT REGULATOR VOSA"/>
    <property type="match status" value="1"/>
</dbReference>
<evidence type="ECO:0000313" key="9">
    <source>
        <dbReference type="Proteomes" id="UP000094043"/>
    </source>
</evidence>
<evidence type="ECO:0000256" key="4">
    <source>
        <dbReference type="ARBA" id="ARBA00023163"/>
    </source>
</evidence>
<evidence type="ECO:0000259" key="7">
    <source>
        <dbReference type="PROSITE" id="PS51821"/>
    </source>
</evidence>
<reference evidence="8" key="2">
    <citation type="journal article" date="2022" name="Elife">
        <title>Obligate sexual reproduction of a homothallic fungus closely related to the Cryptococcus pathogenic species complex.</title>
        <authorList>
            <person name="Passer A.R."/>
            <person name="Clancey S.A."/>
            <person name="Shea T."/>
            <person name="David-Palma M."/>
            <person name="Averette A.F."/>
            <person name="Boekhout T."/>
            <person name="Porcel B.M."/>
            <person name="Nowrousian M."/>
            <person name="Cuomo C.A."/>
            <person name="Sun S."/>
            <person name="Heitman J."/>
            <person name="Coelho M.A."/>
        </authorList>
    </citation>
    <scope>NUCLEOTIDE SEQUENCE</scope>
    <source>
        <strain evidence="8">CBS 7841</strain>
    </source>
</reference>
<comment type="subcellular location">
    <subcellularLocation>
        <location evidence="1">Nucleus</location>
    </subcellularLocation>
</comment>
<dbReference type="AlphaFoldDB" id="A0AAJ8M1A9"/>
<feature type="compositionally biased region" description="Polar residues" evidence="6">
    <location>
        <begin position="1093"/>
        <end position="1110"/>
    </location>
</feature>
<dbReference type="EMBL" id="CP143787">
    <property type="protein sequence ID" value="WVN88900.1"/>
    <property type="molecule type" value="Genomic_DNA"/>
</dbReference>
<reference evidence="8" key="3">
    <citation type="submission" date="2024-01" db="EMBL/GenBank/DDBJ databases">
        <authorList>
            <person name="Coelho M.A."/>
            <person name="David-Palma M."/>
            <person name="Shea T."/>
            <person name="Sun S."/>
            <person name="Cuomo C.A."/>
            <person name="Heitman J."/>
        </authorList>
    </citation>
    <scope>NUCLEOTIDE SEQUENCE</scope>
    <source>
        <strain evidence="8">CBS 7841</strain>
    </source>
</reference>
<feature type="region of interest" description="Disordered" evidence="6">
    <location>
        <begin position="417"/>
        <end position="444"/>
    </location>
</feature>
<feature type="region of interest" description="Disordered" evidence="6">
    <location>
        <begin position="660"/>
        <end position="682"/>
    </location>
</feature>
<feature type="compositionally biased region" description="Polar residues" evidence="6">
    <location>
        <begin position="34"/>
        <end position="50"/>
    </location>
</feature>
<feature type="compositionally biased region" description="Basic and acidic residues" evidence="6">
    <location>
        <begin position="545"/>
        <end position="567"/>
    </location>
</feature>
<keyword evidence="3" id="KW-0805">Transcription regulation</keyword>
<feature type="compositionally biased region" description="Basic and acidic residues" evidence="6">
    <location>
        <begin position="858"/>
        <end position="870"/>
    </location>
</feature>
<keyword evidence="4" id="KW-0804">Transcription</keyword>
<organism evidence="8 9">
    <name type="scientific">Cryptococcus depauperatus CBS 7841</name>
    <dbReference type="NCBI Taxonomy" id="1295531"/>
    <lineage>
        <taxon>Eukaryota</taxon>
        <taxon>Fungi</taxon>
        <taxon>Dikarya</taxon>
        <taxon>Basidiomycota</taxon>
        <taxon>Agaricomycotina</taxon>
        <taxon>Tremellomycetes</taxon>
        <taxon>Tremellales</taxon>
        <taxon>Cryptococcaceae</taxon>
        <taxon>Cryptococcus</taxon>
    </lineage>
</organism>
<evidence type="ECO:0000256" key="2">
    <source>
        <dbReference type="ARBA" id="ARBA00022969"/>
    </source>
</evidence>
<dbReference type="Gene3D" id="2.60.40.3960">
    <property type="entry name" value="Velvet domain"/>
    <property type="match status" value="1"/>
</dbReference>
<protein>
    <recommendedName>
        <fullName evidence="7">Velvet domain-containing protein</fullName>
    </recommendedName>
</protein>
<feature type="compositionally biased region" description="Basic and acidic residues" evidence="6">
    <location>
        <begin position="1082"/>
        <end position="1092"/>
    </location>
</feature>
<dbReference type="Pfam" id="PF11754">
    <property type="entry name" value="Velvet"/>
    <property type="match status" value="2"/>
</dbReference>
<sequence>MPSIFSKLRHRKSKSTSSTDTLFRSIFFKSTPNLGSSLTTTPNSQDSPESYQKAPLTLPASRAAVSIPARAGMSLWEENGSSNEYNNRGVIVIDRDKDSMDALEEPMDGFLASANGYNLPTGKMKSSHLKAIEAGELKRDSTMQSLQGQENVDRILAFPSPSVRMRTSSHIEESRYDPIEPRNFVKTQRLDDGKEHVDDNLLQDISKLLLQPRPQRLQQPSALDVPRTPSVVSMAASSAGASAYITAPSTPVLDTASVASVDTVHLEMDGKLSKTNEGCVEKIPDIQVGSPVPRVLEDQRSALENEINDQRLANEKQRPRLSQQGMEVFKKAGMEHLTGDEGSVDRKTEWMEPVVKYNIDRVVNTHHVYPKILPVQDPVPIIQPSLHRVFSPETGRWHELDEETARIVLGDATFLNGPQHRREKRHHLYPSTNRTQSEDEDMGTSPVHWWEKAENSQALSNPKDEEEEDGFRWKRRDGTVWEREHRLGENESEWREVEEKRDGTVYPTQASQEFASCAVAPYCVMLQSNEPHRSQHSPSQNVEELTGRGEDERREESEEGREVKERPSASPSGEQMRGTGVDSHAGEDRDSKSWVQGLDYAYEYVSVPQRRQGRKNITYELKMRQQPVQARMCGVGDKSDRRPVDPTPIIQLKVIDHNGEDVTPVDPRVQPHLRKPPSDYDGESPISNPYYFLFACLVGGEEQEDELHVIDDGKTRFLTGTPVSSLYHLKDLDSSDAAFFVFPDLGVRKEGRYKLKLTLFETVDQEVYYCTTMYTSTFSVYSAKKFPGMSKATDLSVSFADQGLKIRVRKDPRQPARHSSIGANKPKRKSDTIESDKEEIVQGPPKRSRGLSMGYPESEQRMHPPPEHHYYTYGHGYPPHPGYYPQLVHGMPPPPPPSAYDPYRGHPRSQPIPQSYVHPPGYYGSSSGRPSTHPSPGPSRHHHSLPPPGYGPDLRSPIPSPSSHGHHTYPPMSVPYPPIPIHEYDRTGVPWPQDRRHEASGSRPTSHGHSHGHRRSQSHVTRHAMSPRSRTSPMLVRSPETGVFRPASSSSIRENERERSPMVLPPLTRSPRQMTNLPPIVDPREREYDEKLQTGSDESIRLQESTNKSNKMGLGNLLG</sequence>
<dbReference type="Proteomes" id="UP000094043">
    <property type="component" value="Chromosome 4"/>
</dbReference>
<evidence type="ECO:0000256" key="3">
    <source>
        <dbReference type="ARBA" id="ARBA00023015"/>
    </source>
</evidence>
<keyword evidence="9" id="KW-1185">Reference proteome</keyword>
<dbReference type="InterPro" id="IPR037525">
    <property type="entry name" value="Velvet_dom"/>
</dbReference>
<dbReference type="GO" id="GO:0030435">
    <property type="term" value="P:sporulation resulting in formation of a cellular spore"/>
    <property type="evidence" value="ECO:0007669"/>
    <property type="project" value="UniProtKB-KW"/>
</dbReference>
<reference evidence="8" key="1">
    <citation type="submission" date="2016-06" db="EMBL/GenBank/DDBJ databases">
        <authorList>
            <person name="Cuomo C."/>
            <person name="Litvintseva A."/>
            <person name="Heitman J."/>
            <person name="Chen Y."/>
            <person name="Sun S."/>
            <person name="Springer D."/>
            <person name="Dromer F."/>
            <person name="Young S."/>
            <person name="Zeng Q."/>
            <person name="Chapman S."/>
            <person name="Gujja S."/>
            <person name="Saif S."/>
            <person name="Birren B."/>
        </authorList>
    </citation>
    <scope>NUCLEOTIDE SEQUENCE</scope>
    <source>
        <strain evidence="8">CBS 7841</strain>
    </source>
</reference>
<dbReference type="InterPro" id="IPR038491">
    <property type="entry name" value="Velvet_dom_sf"/>
</dbReference>